<dbReference type="GO" id="GO:0010696">
    <property type="term" value="P:positive regulation of mitotic spindle pole body separation"/>
    <property type="evidence" value="ECO:0007669"/>
    <property type="project" value="EnsemblFungi"/>
</dbReference>
<keyword evidence="9" id="KW-1185">Reference proteome</keyword>
<dbReference type="GO" id="GO:0005634">
    <property type="term" value="C:nucleus"/>
    <property type="evidence" value="ECO:0007669"/>
    <property type="project" value="EnsemblFungi"/>
</dbReference>
<dbReference type="GO" id="GO:0000086">
    <property type="term" value="P:G2/M transition of mitotic cell cycle"/>
    <property type="evidence" value="ECO:0007669"/>
    <property type="project" value="EnsemblFungi"/>
</dbReference>
<dbReference type="Pfam" id="PF00134">
    <property type="entry name" value="Cyclin_N"/>
    <property type="match status" value="1"/>
</dbReference>
<dbReference type="InterPro" id="IPR036915">
    <property type="entry name" value="Cyclin-like_sf"/>
</dbReference>
<dbReference type="GO" id="GO:0000307">
    <property type="term" value="C:cyclin-dependent protein kinase holoenzyme complex"/>
    <property type="evidence" value="ECO:0007669"/>
    <property type="project" value="EnsemblFungi"/>
</dbReference>
<dbReference type="GO" id="GO:0006279">
    <property type="term" value="P:premeiotic DNA replication"/>
    <property type="evidence" value="ECO:0007669"/>
    <property type="project" value="EnsemblFungi"/>
</dbReference>
<reference evidence="8 9" key="1">
    <citation type="journal article" date="2011" name="Proc. Natl. Acad. Sci. U.S.A.">
        <title>Evolutionary erosion of yeast sex chromosomes by mating-type switching accidents.</title>
        <authorList>
            <person name="Gordon J.L."/>
            <person name="Armisen D."/>
            <person name="Proux-Wera E."/>
            <person name="Oheigeartaigh S.S."/>
            <person name="Byrne K.P."/>
            <person name="Wolfe K.H."/>
        </authorList>
    </citation>
    <scope>NUCLEOTIDE SEQUENCE [LARGE SCALE GENOMIC DNA]</scope>
    <source>
        <strain evidence="9">ATCC 24235 / CBS 4417 / NBRC 1672 / NRRL Y-8282 / UCD 70-5</strain>
    </source>
</reference>
<dbReference type="InterPro" id="IPR006671">
    <property type="entry name" value="Cyclin_N"/>
</dbReference>
<keyword evidence="1" id="KW-0132">Cell division</keyword>
<dbReference type="GO" id="GO:0016538">
    <property type="term" value="F:cyclin-dependent protein serine/threonine kinase regulator activity"/>
    <property type="evidence" value="ECO:0007669"/>
    <property type="project" value="EnsemblFungi"/>
</dbReference>
<comment type="similarity">
    <text evidence="4">Belongs to the cyclin family.</text>
</comment>
<dbReference type="FunFam" id="1.10.472.10:FF:000001">
    <property type="entry name" value="G2/mitotic-specific cyclin"/>
    <property type="match status" value="1"/>
</dbReference>
<dbReference type="InterPro" id="IPR004367">
    <property type="entry name" value="Cyclin_C-dom"/>
</dbReference>
<name>G8BSX3_TETPH</name>
<evidence type="ECO:0000256" key="5">
    <source>
        <dbReference type="SAM" id="MobiDB-lite"/>
    </source>
</evidence>
<dbReference type="eggNOG" id="KOG0653">
    <property type="taxonomic scope" value="Eukaryota"/>
</dbReference>
<feature type="region of interest" description="Disordered" evidence="5">
    <location>
        <begin position="1"/>
        <end position="42"/>
    </location>
</feature>
<feature type="compositionally biased region" description="Polar residues" evidence="5">
    <location>
        <begin position="25"/>
        <end position="42"/>
    </location>
</feature>
<dbReference type="HOGENOM" id="CLU_020695_12_4_1"/>
<evidence type="ECO:0000256" key="4">
    <source>
        <dbReference type="RuleBase" id="RU000383"/>
    </source>
</evidence>
<evidence type="ECO:0000256" key="2">
    <source>
        <dbReference type="ARBA" id="ARBA00023127"/>
    </source>
</evidence>
<dbReference type="SMART" id="SM01332">
    <property type="entry name" value="Cyclin_C"/>
    <property type="match status" value="1"/>
</dbReference>
<dbReference type="GeneID" id="11534231"/>
<dbReference type="AlphaFoldDB" id="G8BSX3"/>
<sequence length="458" mass="53195">MSHLTTIDNVPLDMTKTTDSENSKPLHSKSLNRNESIQKNNTSIDANRIALSEVTVNTTQSVASKTSKKVSEKQLELSDDKRQVEKPIFLAKIPRIRRDASDLTYVNLKKRKIYRDNDDTPVQENTTSNIINLDLSKIQEENEMNLTSKNENGRLLTKESATANINIDTVVPKKWKNLDSSEINDICMVVEYTDDIFEHLYKRELETTTEINYTTDPNYTYQLRESLRTILVDWLVEVHEKFELYPETLFLAINLMDRFLSKNKVTLSKLQLLAITALFISAKFEEINLPKLSDYSYITDGAASNDDIKSAEMFMLKSLEFNLGWPNPMNFIRRLSKADGYDFKTRNLAKMILEFAICSNIFINVKPSRISAISMYIARRITNRNQIYWDSTFEHYSGGIDPLNDATFKKQCFSLINEMKKENNYDSLRRKFHHPKLFSLYNALQNWCNHYEGKLFPN</sequence>
<dbReference type="SMART" id="SM00385">
    <property type="entry name" value="CYCLIN"/>
    <property type="match status" value="2"/>
</dbReference>
<dbReference type="InterPro" id="IPR046965">
    <property type="entry name" value="Cyclin_A/B-like"/>
</dbReference>
<evidence type="ECO:0000259" key="6">
    <source>
        <dbReference type="SMART" id="SM00385"/>
    </source>
</evidence>
<dbReference type="KEGG" id="tpf:TPHA_0D03080"/>
<dbReference type="RefSeq" id="XP_003685378.1">
    <property type="nucleotide sequence ID" value="XM_003685330.1"/>
</dbReference>
<evidence type="ECO:0000256" key="1">
    <source>
        <dbReference type="ARBA" id="ARBA00022618"/>
    </source>
</evidence>
<dbReference type="InterPro" id="IPR039361">
    <property type="entry name" value="Cyclin"/>
</dbReference>
<dbReference type="InterPro" id="IPR048258">
    <property type="entry name" value="Cyclins_cyclin-box"/>
</dbReference>
<dbReference type="GO" id="GO:0045740">
    <property type="term" value="P:positive regulation of DNA replication"/>
    <property type="evidence" value="ECO:0007669"/>
    <property type="project" value="EnsemblFungi"/>
</dbReference>
<gene>
    <name evidence="8" type="primary">TPHA0D03080</name>
    <name evidence="8" type="ordered locus">TPHA_0D03080</name>
</gene>
<dbReference type="GO" id="GO:0051301">
    <property type="term" value="P:cell division"/>
    <property type="evidence" value="ECO:0007669"/>
    <property type="project" value="UniProtKB-KW"/>
</dbReference>
<organism evidence="8 9">
    <name type="scientific">Tetrapisispora phaffii (strain ATCC 24235 / CBS 4417 / NBRC 1672 / NRRL Y-8282 / UCD 70-5)</name>
    <name type="common">Yeast</name>
    <name type="synonym">Fabospora phaffii</name>
    <dbReference type="NCBI Taxonomy" id="1071381"/>
    <lineage>
        <taxon>Eukaryota</taxon>
        <taxon>Fungi</taxon>
        <taxon>Dikarya</taxon>
        <taxon>Ascomycota</taxon>
        <taxon>Saccharomycotina</taxon>
        <taxon>Saccharomycetes</taxon>
        <taxon>Saccharomycetales</taxon>
        <taxon>Saccharomycetaceae</taxon>
        <taxon>Tetrapisispora</taxon>
    </lineage>
</organism>
<dbReference type="Gene3D" id="1.10.472.10">
    <property type="entry name" value="Cyclin-like"/>
    <property type="match status" value="2"/>
</dbReference>
<dbReference type="GO" id="GO:0000082">
    <property type="term" value="P:G1/S transition of mitotic cell cycle"/>
    <property type="evidence" value="ECO:0007669"/>
    <property type="project" value="EnsemblFungi"/>
</dbReference>
<evidence type="ECO:0000313" key="8">
    <source>
        <dbReference type="EMBL" id="CCE62944.1"/>
    </source>
</evidence>
<feature type="domain" description="Cyclin-like" evidence="6">
    <location>
        <begin position="330"/>
        <end position="421"/>
    </location>
</feature>
<dbReference type="Proteomes" id="UP000005666">
    <property type="component" value="Chromosome 4"/>
</dbReference>
<dbReference type="PANTHER" id="PTHR10177">
    <property type="entry name" value="CYCLINS"/>
    <property type="match status" value="1"/>
</dbReference>
<dbReference type="GO" id="GO:0006355">
    <property type="term" value="P:regulation of DNA-templated transcription"/>
    <property type="evidence" value="ECO:0007669"/>
    <property type="project" value="EnsemblFungi"/>
</dbReference>
<accession>G8BSX3</accession>
<dbReference type="PIRSF" id="PIRSF001771">
    <property type="entry name" value="Cyclin_A_B_D_E"/>
    <property type="match status" value="1"/>
</dbReference>
<dbReference type="InterPro" id="IPR013763">
    <property type="entry name" value="Cyclin-like_dom"/>
</dbReference>
<dbReference type="EMBL" id="HE612859">
    <property type="protein sequence ID" value="CCE62944.1"/>
    <property type="molecule type" value="Genomic_DNA"/>
</dbReference>
<keyword evidence="3" id="KW-0131">Cell cycle</keyword>
<evidence type="ECO:0000256" key="3">
    <source>
        <dbReference type="ARBA" id="ARBA00023306"/>
    </source>
</evidence>
<dbReference type="SUPFAM" id="SSF47954">
    <property type="entry name" value="Cyclin-like"/>
    <property type="match status" value="2"/>
</dbReference>
<protein>
    <submittedName>
        <fullName evidence="8">Uncharacterized protein</fullName>
    </submittedName>
</protein>
<evidence type="ECO:0000313" key="9">
    <source>
        <dbReference type="Proteomes" id="UP000005666"/>
    </source>
</evidence>
<feature type="domain" description="Cyclin C-terminal" evidence="7">
    <location>
        <begin position="326"/>
        <end position="441"/>
    </location>
</feature>
<dbReference type="STRING" id="1071381.G8BSX3"/>
<dbReference type="PROSITE" id="PS00292">
    <property type="entry name" value="CYCLINS"/>
    <property type="match status" value="1"/>
</dbReference>
<dbReference type="OrthoDB" id="5590282at2759"/>
<dbReference type="GO" id="GO:1901673">
    <property type="term" value="P:regulation of mitotic spindle assembly"/>
    <property type="evidence" value="ECO:0007669"/>
    <property type="project" value="EnsemblFungi"/>
</dbReference>
<dbReference type="GO" id="GO:0006974">
    <property type="term" value="P:DNA damage response"/>
    <property type="evidence" value="ECO:0007669"/>
    <property type="project" value="EnsemblFungi"/>
</dbReference>
<keyword evidence="2 4" id="KW-0195">Cyclin</keyword>
<feature type="domain" description="Cyclin-like" evidence="6">
    <location>
        <begin position="233"/>
        <end position="317"/>
    </location>
</feature>
<evidence type="ECO:0000259" key="7">
    <source>
        <dbReference type="SMART" id="SM01332"/>
    </source>
</evidence>
<dbReference type="Pfam" id="PF02984">
    <property type="entry name" value="Cyclin_C"/>
    <property type="match status" value="1"/>
</dbReference>
<proteinExistence type="inferred from homology"/>